<evidence type="ECO:0000256" key="1">
    <source>
        <dbReference type="SAM" id="MobiDB-lite"/>
    </source>
</evidence>
<organism evidence="2 3">
    <name type="scientific">Monoraphidium neglectum</name>
    <dbReference type="NCBI Taxonomy" id="145388"/>
    <lineage>
        <taxon>Eukaryota</taxon>
        <taxon>Viridiplantae</taxon>
        <taxon>Chlorophyta</taxon>
        <taxon>core chlorophytes</taxon>
        <taxon>Chlorophyceae</taxon>
        <taxon>CS clade</taxon>
        <taxon>Sphaeropleales</taxon>
        <taxon>Selenastraceae</taxon>
        <taxon>Monoraphidium</taxon>
    </lineage>
</organism>
<dbReference type="KEGG" id="mng:MNEG_5114"/>
<reference evidence="2 3" key="1">
    <citation type="journal article" date="2013" name="BMC Genomics">
        <title>Reconstruction of the lipid metabolism for the microalga Monoraphidium neglectum from its genome sequence reveals characteristics suitable for biofuel production.</title>
        <authorList>
            <person name="Bogen C."/>
            <person name="Al-Dilaimi A."/>
            <person name="Albersmeier A."/>
            <person name="Wichmann J."/>
            <person name="Grundmann M."/>
            <person name="Rupp O."/>
            <person name="Lauersen K.J."/>
            <person name="Blifernez-Klassen O."/>
            <person name="Kalinowski J."/>
            <person name="Goesmann A."/>
            <person name="Mussgnug J.H."/>
            <person name="Kruse O."/>
        </authorList>
    </citation>
    <scope>NUCLEOTIDE SEQUENCE [LARGE SCALE GENOMIC DNA]</scope>
    <source>
        <strain evidence="2 3">SAG 48.87</strain>
    </source>
</reference>
<evidence type="ECO:0000313" key="2">
    <source>
        <dbReference type="EMBL" id="KIZ02849.1"/>
    </source>
</evidence>
<dbReference type="RefSeq" id="XP_013901868.1">
    <property type="nucleotide sequence ID" value="XM_014046414.1"/>
</dbReference>
<feature type="region of interest" description="Disordered" evidence="1">
    <location>
        <begin position="1"/>
        <end position="26"/>
    </location>
</feature>
<keyword evidence="3" id="KW-1185">Reference proteome</keyword>
<accession>A0A0D2L7L5</accession>
<protein>
    <submittedName>
        <fullName evidence="2">Uncharacterized protein</fullName>
    </submittedName>
</protein>
<dbReference type="GeneID" id="25737991"/>
<dbReference type="Proteomes" id="UP000054498">
    <property type="component" value="Unassembled WGS sequence"/>
</dbReference>
<name>A0A0D2L7L5_9CHLO</name>
<dbReference type="EMBL" id="KK100965">
    <property type="protein sequence ID" value="KIZ02849.1"/>
    <property type="molecule type" value="Genomic_DNA"/>
</dbReference>
<proteinExistence type="predicted"/>
<dbReference type="AlphaFoldDB" id="A0A0D2L7L5"/>
<evidence type="ECO:0000313" key="3">
    <source>
        <dbReference type="Proteomes" id="UP000054498"/>
    </source>
</evidence>
<sequence length="238" mass="23690">MCASVGSIAEQRGPADGRAGSGQGVPGGGGSGCEFTHWAHFRLASRAALGALLRHQLHTALLRDALSALTAAADEDGVDSGGGGGRGSGIMQLAFEGRVAKQLESLFRRGDEFGEGCELLLLLRPGGGGAAAQADDFVARLAALAESPGMGALQASGGATVPVDDAGSVAAAVAAAGADISHVLIARFPSIARAHAFLKSPPCAAAELCDARLPLHLHMALAAVVEPGDEASTRVQGV</sequence>
<gene>
    <name evidence="2" type="ORF">MNEG_5114</name>
</gene>